<reference evidence="1 2" key="1">
    <citation type="submission" date="2021-05" db="EMBL/GenBank/DDBJ databases">
        <title>Novel Bacillus species.</title>
        <authorList>
            <person name="Liu G."/>
        </authorList>
    </citation>
    <scope>NUCLEOTIDE SEQUENCE [LARGE SCALE GENOMIC DNA]</scope>
    <source>
        <strain evidence="1 2">FJAT-49705</strain>
    </source>
</reference>
<accession>A0ABS5NTR3</accession>
<protein>
    <submittedName>
        <fullName evidence="1">Uncharacterized protein</fullName>
    </submittedName>
</protein>
<evidence type="ECO:0000313" key="1">
    <source>
        <dbReference type="EMBL" id="MBS4191216.1"/>
    </source>
</evidence>
<gene>
    <name evidence="1" type="ORF">KHA94_13590</name>
</gene>
<comment type="caution">
    <text evidence="1">The sequence shown here is derived from an EMBL/GenBank/DDBJ whole genome shotgun (WGS) entry which is preliminary data.</text>
</comment>
<name>A0ABS5NTR3_9BACI</name>
<keyword evidence="2" id="KW-1185">Reference proteome</keyword>
<sequence>MNERIRIAEELGDSKLLSGANKYVKVFNEFSNGNSGYQLGINALYLISKLPEEERNKEHAIPSTGKQKTVDEIQSLHSATIKGNAHLYTYK</sequence>
<organism evidence="1 2">
    <name type="scientific">Cytobacillus citreus</name>
    <dbReference type="NCBI Taxonomy" id="2833586"/>
    <lineage>
        <taxon>Bacteria</taxon>
        <taxon>Bacillati</taxon>
        <taxon>Bacillota</taxon>
        <taxon>Bacilli</taxon>
        <taxon>Bacillales</taxon>
        <taxon>Bacillaceae</taxon>
        <taxon>Cytobacillus</taxon>
    </lineage>
</organism>
<dbReference type="RefSeq" id="WP_213102673.1">
    <property type="nucleotide sequence ID" value="NZ_JAGYPM010000003.1"/>
</dbReference>
<dbReference type="Proteomes" id="UP000681027">
    <property type="component" value="Unassembled WGS sequence"/>
</dbReference>
<dbReference type="EMBL" id="JAGYPM010000003">
    <property type="protein sequence ID" value="MBS4191216.1"/>
    <property type="molecule type" value="Genomic_DNA"/>
</dbReference>
<proteinExistence type="predicted"/>
<evidence type="ECO:0000313" key="2">
    <source>
        <dbReference type="Proteomes" id="UP000681027"/>
    </source>
</evidence>